<reference evidence="1" key="1">
    <citation type="journal article" date="2014" name="Front. Microbiol.">
        <title>High frequency of phylogenetically diverse reductive dehalogenase-homologous genes in deep subseafloor sedimentary metagenomes.</title>
        <authorList>
            <person name="Kawai M."/>
            <person name="Futagami T."/>
            <person name="Toyoda A."/>
            <person name="Takaki Y."/>
            <person name="Nishi S."/>
            <person name="Hori S."/>
            <person name="Arai W."/>
            <person name="Tsubouchi T."/>
            <person name="Morono Y."/>
            <person name="Uchiyama I."/>
            <person name="Ito T."/>
            <person name="Fujiyama A."/>
            <person name="Inagaki F."/>
            <person name="Takami H."/>
        </authorList>
    </citation>
    <scope>NUCLEOTIDE SEQUENCE</scope>
    <source>
        <strain evidence="1">Expedition CK06-06</strain>
    </source>
</reference>
<gene>
    <name evidence="1" type="ORF">S01H1_10267</name>
</gene>
<protein>
    <submittedName>
        <fullName evidence="1">Uncharacterized protein</fullName>
    </submittedName>
</protein>
<organism evidence="1">
    <name type="scientific">marine sediment metagenome</name>
    <dbReference type="NCBI Taxonomy" id="412755"/>
    <lineage>
        <taxon>unclassified sequences</taxon>
        <taxon>metagenomes</taxon>
        <taxon>ecological metagenomes</taxon>
    </lineage>
</organism>
<dbReference type="AlphaFoldDB" id="X0T2T7"/>
<comment type="caution">
    <text evidence="1">The sequence shown here is derived from an EMBL/GenBank/DDBJ whole genome shotgun (WGS) entry which is preliminary data.</text>
</comment>
<evidence type="ECO:0000313" key="1">
    <source>
        <dbReference type="EMBL" id="GAF70370.1"/>
    </source>
</evidence>
<name>X0T2T7_9ZZZZ</name>
<proteinExistence type="predicted"/>
<accession>X0T2T7</accession>
<dbReference type="EMBL" id="BARS01005245">
    <property type="protein sequence ID" value="GAF70370.1"/>
    <property type="molecule type" value="Genomic_DNA"/>
</dbReference>
<sequence>MTHVDIKVSVEGVRTLYQAVNDALEYWPGSPARPAEEQENYRQMKLFLFSIVCEANYDL</sequence>